<dbReference type="HOGENOM" id="CLU_036781_1_1_0"/>
<dbReference type="AlphaFoldDB" id="A9WA85"/>
<evidence type="ECO:0000313" key="4">
    <source>
        <dbReference type="EMBL" id="ABY34644.1"/>
    </source>
</evidence>
<proteinExistence type="predicted"/>
<feature type="transmembrane region" description="Helical" evidence="1">
    <location>
        <begin position="209"/>
        <end position="229"/>
    </location>
</feature>
<feature type="transmembrane region" description="Helical" evidence="1">
    <location>
        <begin position="66"/>
        <end position="86"/>
    </location>
</feature>
<evidence type="ECO:0000259" key="2">
    <source>
        <dbReference type="Pfam" id="PF02308"/>
    </source>
</evidence>
<feature type="transmembrane region" description="Helical" evidence="1">
    <location>
        <begin position="38"/>
        <end position="60"/>
    </location>
</feature>
<name>A9WA85_CHLAA</name>
<organism evidence="4 5">
    <name type="scientific">Chloroflexus aurantiacus (strain ATCC 29366 / DSM 635 / J-10-fl)</name>
    <dbReference type="NCBI Taxonomy" id="324602"/>
    <lineage>
        <taxon>Bacteria</taxon>
        <taxon>Bacillati</taxon>
        <taxon>Chloroflexota</taxon>
        <taxon>Chloroflexia</taxon>
        <taxon>Chloroflexales</taxon>
        <taxon>Chloroflexineae</taxon>
        <taxon>Chloroflexaceae</taxon>
        <taxon>Chloroflexus</taxon>
    </lineage>
</organism>
<feature type="domain" description="DUF4010" evidence="3">
    <location>
        <begin position="187"/>
        <end position="393"/>
    </location>
</feature>
<dbReference type="Proteomes" id="UP000002008">
    <property type="component" value="Chromosome"/>
</dbReference>
<evidence type="ECO:0000256" key="1">
    <source>
        <dbReference type="SAM" id="Phobius"/>
    </source>
</evidence>
<dbReference type="RefSeq" id="WP_012257300.1">
    <property type="nucleotide sequence ID" value="NC_010175.1"/>
</dbReference>
<dbReference type="InParanoid" id="A9WA85"/>
<dbReference type="Pfam" id="PF02308">
    <property type="entry name" value="MgtC"/>
    <property type="match status" value="1"/>
</dbReference>
<dbReference type="PATRIC" id="fig|324602.8.peg.1611"/>
<dbReference type="EnsemblBacteria" id="ABY34644">
    <property type="protein sequence ID" value="ABY34644"/>
    <property type="gene ID" value="Caur_1416"/>
</dbReference>
<dbReference type="PANTHER" id="PTHR39084">
    <property type="entry name" value="MEMBRANE PROTEIN-RELATED"/>
    <property type="match status" value="1"/>
</dbReference>
<feature type="transmembrane region" description="Helical" evidence="1">
    <location>
        <begin position="149"/>
        <end position="170"/>
    </location>
</feature>
<dbReference type="STRING" id="324602.Caur_1416"/>
<keyword evidence="1" id="KW-0812">Transmembrane</keyword>
<dbReference type="Pfam" id="PF13194">
    <property type="entry name" value="DUF4010"/>
    <property type="match status" value="1"/>
</dbReference>
<protein>
    <submittedName>
        <fullName evidence="4">Uncharacterized protein</fullName>
    </submittedName>
</protein>
<feature type="transmembrane region" description="Helical" evidence="1">
    <location>
        <begin position="403"/>
        <end position="421"/>
    </location>
</feature>
<feature type="transmembrane region" description="Helical" evidence="1">
    <location>
        <begin position="312"/>
        <end position="331"/>
    </location>
</feature>
<feature type="transmembrane region" description="Helical" evidence="1">
    <location>
        <begin position="182"/>
        <end position="203"/>
    </location>
</feature>
<feature type="transmembrane region" description="Helical" evidence="1">
    <location>
        <begin position="6"/>
        <end position="26"/>
    </location>
</feature>
<evidence type="ECO:0000313" key="5">
    <source>
        <dbReference type="Proteomes" id="UP000002008"/>
    </source>
</evidence>
<feature type="domain" description="MgtC/SapB/SrpB/YhiD N-terminal" evidence="2">
    <location>
        <begin position="15"/>
        <end position="137"/>
    </location>
</feature>
<dbReference type="InterPro" id="IPR025105">
    <property type="entry name" value="DUF4010"/>
</dbReference>
<gene>
    <name evidence="4" type="ordered locus">Caur_1416</name>
</gene>
<reference evidence="5" key="1">
    <citation type="journal article" date="2011" name="BMC Genomics">
        <title>Complete genome sequence of the filamentous anoxygenic phototrophic bacterium Chloroflexus aurantiacus.</title>
        <authorList>
            <person name="Tang K.H."/>
            <person name="Barry K."/>
            <person name="Chertkov O."/>
            <person name="Dalin E."/>
            <person name="Han C.S."/>
            <person name="Hauser L.J."/>
            <person name="Honchak B.M."/>
            <person name="Karbach L.E."/>
            <person name="Land M.L."/>
            <person name="Lapidus A."/>
            <person name="Larimer F.W."/>
            <person name="Mikhailova N."/>
            <person name="Pitluck S."/>
            <person name="Pierson B.K."/>
            <person name="Blankenship R.E."/>
        </authorList>
    </citation>
    <scope>NUCLEOTIDE SEQUENCE [LARGE SCALE GENOMIC DNA]</scope>
    <source>
        <strain evidence="5">ATCC 29366 / DSM 635 / J-10-fl</strain>
    </source>
</reference>
<keyword evidence="1" id="KW-1133">Transmembrane helix</keyword>
<evidence type="ECO:0000259" key="3">
    <source>
        <dbReference type="Pfam" id="PF13194"/>
    </source>
</evidence>
<feature type="transmembrane region" description="Helical" evidence="1">
    <location>
        <begin position="271"/>
        <end position="291"/>
    </location>
</feature>
<sequence>MFDSRTTTELFYQFGLALLIGALIGLQREHAYTGVGELFAGVRTYAIVGLIGCAGGLAGITLQAPIIFAALIVIVGGLLIAAYVVGSGQEGLGLTSEMALITTLLCGGLIAWGYGTLATAVGVATAGLLALKSRLHDFAHRLSTQDMQAALTLAAISAIILPILPSTSVAPAPFDVINPQKIWFLVVLISTFNFSGYALHKIIGATRGIALTGIIGGIVSSTAVTLSNTQRSHSEPALSRAYALAILLAWSVMFLRVAILTGAIAPNVLPFLWPIIAIGGSACLIGSLWLVKQAQGNDSSSLTLSNPLELRSAIGFSLLYAAILIGANLARTWFGDAGIYLSSIFGGLVDVDAITLSLSELATVRDGIGEQTAARAIGTAVLTNTLVKGGIVLGGGSSLLRKAMAPIFTLMTCAMLVGLLWPW</sequence>
<accession>A9WA85</accession>
<dbReference type="KEGG" id="cau:Caur_1416"/>
<dbReference type="InterPro" id="IPR049177">
    <property type="entry name" value="MgtC_SapB_SrpB_YhiD_N"/>
</dbReference>
<keyword evidence="1" id="KW-0472">Membrane</keyword>
<feature type="transmembrane region" description="Helical" evidence="1">
    <location>
        <begin position="98"/>
        <end position="129"/>
    </location>
</feature>
<dbReference type="EMBL" id="CP000909">
    <property type="protein sequence ID" value="ABY34644.1"/>
    <property type="molecule type" value="Genomic_DNA"/>
</dbReference>
<dbReference type="eggNOG" id="COG3174">
    <property type="taxonomic scope" value="Bacteria"/>
</dbReference>
<keyword evidence="5" id="KW-1185">Reference proteome</keyword>
<feature type="transmembrane region" description="Helical" evidence="1">
    <location>
        <begin position="241"/>
        <end position="265"/>
    </location>
</feature>
<dbReference type="PANTHER" id="PTHR39084:SF1">
    <property type="entry name" value="DUF4010 DOMAIN-CONTAINING PROTEIN"/>
    <property type="match status" value="1"/>
</dbReference>